<dbReference type="Proteomes" id="UP000033109">
    <property type="component" value="Chromosome"/>
</dbReference>
<dbReference type="KEGG" id="pko:PKOR_16275"/>
<gene>
    <name evidence="1" type="ORF">PKOR_16275</name>
</gene>
<organism evidence="1 2">
    <name type="scientific">Pontibacter korlensis</name>
    <dbReference type="NCBI Taxonomy" id="400092"/>
    <lineage>
        <taxon>Bacteria</taxon>
        <taxon>Pseudomonadati</taxon>
        <taxon>Bacteroidota</taxon>
        <taxon>Cytophagia</taxon>
        <taxon>Cytophagales</taxon>
        <taxon>Hymenobacteraceae</taxon>
        <taxon>Pontibacter</taxon>
    </lineage>
</organism>
<keyword evidence="2" id="KW-1185">Reference proteome</keyword>
<proteinExistence type="predicted"/>
<evidence type="ECO:0000313" key="2">
    <source>
        <dbReference type="Proteomes" id="UP000033109"/>
    </source>
</evidence>
<dbReference type="AlphaFoldDB" id="A0A0E3ZGT0"/>
<accession>A0A0E3ZGT0</accession>
<dbReference type="HOGENOM" id="CLU_2736611_0_0_10"/>
<dbReference type="EMBL" id="CP009621">
    <property type="protein sequence ID" value="AKD04358.1"/>
    <property type="molecule type" value="Genomic_DNA"/>
</dbReference>
<reference evidence="1 2" key="1">
    <citation type="journal article" date="2015" name="Sci. Rep.">
        <title>Unraveling adaptation of Pontibacter korlensis to radiation and infertility in desert through complete genome and comparative transcriptomic analysis.</title>
        <authorList>
            <person name="Dai J."/>
            <person name="Dai W."/>
            <person name="Qiu C."/>
            <person name="Yang Z."/>
            <person name="Zhang Y."/>
            <person name="Zhou M."/>
            <person name="Zhang L."/>
            <person name="Fang C."/>
            <person name="Gao Q."/>
            <person name="Yang Q."/>
            <person name="Li X."/>
            <person name="Wang Z."/>
            <person name="Wang Z."/>
            <person name="Jia Z."/>
            <person name="Chen X."/>
        </authorList>
    </citation>
    <scope>NUCLEOTIDE SEQUENCE [LARGE SCALE GENOMIC DNA]</scope>
    <source>
        <strain evidence="1 2">X14-1T</strain>
    </source>
</reference>
<protein>
    <submittedName>
        <fullName evidence="1">Uncharacterized protein</fullName>
    </submittedName>
</protein>
<sequence>MKQQQGYIGEAVHRIFKLLDYMYNRSLFTYILDISLKSLYSMEHEHQMTTGEKFPSTLHNGTYQSGYNWRA</sequence>
<dbReference type="PATRIC" id="fig|400092.3.peg.3569"/>
<evidence type="ECO:0000313" key="1">
    <source>
        <dbReference type="EMBL" id="AKD04358.1"/>
    </source>
</evidence>
<name>A0A0E3ZGT0_9BACT</name>